<evidence type="ECO:0000313" key="2">
    <source>
        <dbReference type="Proteomes" id="UP000192273"/>
    </source>
</evidence>
<dbReference type="AlphaFoldDB" id="A0A1V0RT03"/>
<proteinExistence type="predicted"/>
<dbReference type="KEGG" id="rmm:ROSMUCSMR3_03423"/>
<dbReference type="EMBL" id="CP020474">
    <property type="protein sequence ID" value="ARE84881.1"/>
    <property type="molecule type" value="Genomic_DNA"/>
</dbReference>
<accession>A0A1V0RT03</accession>
<protein>
    <recommendedName>
        <fullName evidence="3">Glycosyl transferase family 8</fullName>
    </recommendedName>
</protein>
<organism evidence="1 2">
    <name type="scientific">Roseovarius mucosus</name>
    <dbReference type="NCBI Taxonomy" id="215743"/>
    <lineage>
        <taxon>Bacteria</taxon>
        <taxon>Pseudomonadati</taxon>
        <taxon>Pseudomonadota</taxon>
        <taxon>Alphaproteobacteria</taxon>
        <taxon>Rhodobacterales</taxon>
        <taxon>Roseobacteraceae</taxon>
        <taxon>Roseovarius</taxon>
    </lineage>
</organism>
<dbReference type="RefSeq" id="WP_081508079.1">
    <property type="nucleotide sequence ID" value="NZ_CP020474.1"/>
</dbReference>
<sequence>MAPKTKVPETEVPQTYNILIVGQAGRLQYEAILFAASLRATSPGFAGRLFVAEPQPGPLWGDDPRIKDEDSRALLTDLGAEFVAFESRHFGAAYPYGNKIEALFALPKGEPFVFFDTDTLICGDLASVPFDFSRPTASLRREGTWPQIELYGPTHTQIWKSLYDKFGLTFETSLDQGQPEGYWQRYLYFNAGFFFYHCPHVFGRRFLDYALSIRDDGPRELLLQSLDPWLDQVALPLVIHSLGGGRDTLPPDLLDGQISCHYRLLPLLYAREADHVVEVLQEVTAPNKIKRVLKNYEPAKRMIYQGRGMKVRALFDQNDLPRREQVIRNTIKRNGFWMR</sequence>
<evidence type="ECO:0000313" key="1">
    <source>
        <dbReference type="EMBL" id="ARE84881.1"/>
    </source>
</evidence>
<dbReference type="InterPro" id="IPR029044">
    <property type="entry name" value="Nucleotide-diphossugar_trans"/>
</dbReference>
<evidence type="ECO:0008006" key="3">
    <source>
        <dbReference type="Google" id="ProtNLM"/>
    </source>
</evidence>
<dbReference type="OrthoDB" id="7684392at2"/>
<reference evidence="1 2" key="1">
    <citation type="submission" date="2017-03" db="EMBL/GenBank/DDBJ databases">
        <title>Genome Sequence of Roseovarius mucosus strain SMR3 Isolated from a culture of the Diatom Skeletonema marinoi.</title>
        <authorList>
            <person name="Topel M."/>
            <person name="Pinder M."/>
            <person name="Johansson O.N."/>
            <person name="Kourtchenko O."/>
            <person name="Godhe A."/>
            <person name="Clarke A.K."/>
        </authorList>
    </citation>
    <scope>NUCLEOTIDE SEQUENCE [LARGE SCALE GENOMIC DNA]</scope>
    <source>
        <strain evidence="1 2">SMR3</strain>
    </source>
</reference>
<dbReference type="Proteomes" id="UP000192273">
    <property type="component" value="Chromosome"/>
</dbReference>
<gene>
    <name evidence="1" type="ORF">ROSMUCSMR3_03423</name>
</gene>
<dbReference type="SUPFAM" id="SSF53448">
    <property type="entry name" value="Nucleotide-diphospho-sugar transferases"/>
    <property type="match status" value="1"/>
</dbReference>
<keyword evidence="2" id="KW-1185">Reference proteome</keyword>
<name>A0A1V0RT03_9RHOB</name>